<dbReference type="PANTHER" id="PTHR43133">
    <property type="entry name" value="RNA POLYMERASE ECF-TYPE SIGMA FACTO"/>
    <property type="match status" value="1"/>
</dbReference>
<name>Q1MZD8_9GAMM</name>
<dbReference type="InterPro" id="IPR013325">
    <property type="entry name" value="RNA_pol_sigma_r2"/>
</dbReference>
<dbReference type="Pfam" id="PF08281">
    <property type="entry name" value="Sigma70_r4_2"/>
    <property type="match status" value="1"/>
</dbReference>
<keyword evidence="8" id="KW-1185">Reference proteome</keyword>
<sequence length="203" mass="23355">MSYSRSESNNKLGELIVKLAEDQDQRTFAELFELSSSRLKAYALRCGANDSEAEELVQECLLTVWRKAHLYNPKAASASTWLYTIIRNKRIDLARKNKLDVIHSEDLWPDWEDDQEGSEDVESEVERDLNGKVIRTLLQALPDEQKQIVFKVYFEGKSHSEIAGELDLPLGTIKSRLRLAMKKLDTLAKEQVTWLIIILTLNF</sequence>
<dbReference type="GO" id="GO:0016987">
    <property type="term" value="F:sigma factor activity"/>
    <property type="evidence" value="ECO:0007669"/>
    <property type="project" value="UniProtKB-KW"/>
</dbReference>
<dbReference type="Gene3D" id="1.10.1740.10">
    <property type="match status" value="1"/>
</dbReference>
<proteinExistence type="inferred from homology"/>
<dbReference type="InterPro" id="IPR013249">
    <property type="entry name" value="RNA_pol_sigma70_r4_t2"/>
</dbReference>
<dbReference type="InterPro" id="IPR007627">
    <property type="entry name" value="RNA_pol_sigma70_r2"/>
</dbReference>
<dbReference type="RefSeq" id="WP_007018585.1">
    <property type="nucleotide sequence ID" value="NZ_CH724117.1"/>
</dbReference>
<protein>
    <submittedName>
        <fullName evidence="7">RNA polymerase sigma-70 factor</fullName>
    </submittedName>
</protein>
<accession>Q1MZD8</accession>
<feature type="domain" description="RNA polymerase sigma factor 70 region 4 type 2" evidence="6">
    <location>
        <begin position="134"/>
        <end position="184"/>
    </location>
</feature>
<dbReference type="NCBIfam" id="TIGR02937">
    <property type="entry name" value="sigma70-ECF"/>
    <property type="match status" value="1"/>
</dbReference>
<evidence type="ECO:0000256" key="1">
    <source>
        <dbReference type="ARBA" id="ARBA00010641"/>
    </source>
</evidence>
<dbReference type="AlphaFoldDB" id="Q1MZD8"/>
<evidence type="ECO:0000256" key="2">
    <source>
        <dbReference type="ARBA" id="ARBA00023015"/>
    </source>
</evidence>
<keyword evidence="4" id="KW-0804">Transcription</keyword>
<evidence type="ECO:0000256" key="3">
    <source>
        <dbReference type="ARBA" id="ARBA00023082"/>
    </source>
</evidence>
<keyword evidence="2" id="KW-0805">Transcription regulation</keyword>
<evidence type="ECO:0000256" key="4">
    <source>
        <dbReference type="ARBA" id="ARBA00023163"/>
    </source>
</evidence>
<dbReference type="Gene3D" id="1.10.10.10">
    <property type="entry name" value="Winged helix-like DNA-binding domain superfamily/Winged helix DNA-binding domain"/>
    <property type="match status" value="1"/>
</dbReference>
<evidence type="ECO:0000259" key="6">
    <source>
        <dbReference type="Pfam" id="PF08281"/>
    </source>
</evidence>
<dbReference type="EMBL" id="AAQH01000019">
    <property type="protein sequence ID" value="EAT11328.1"/>
    <property type="molecule type" value="Genomic_DNA"/>
</dbReference>
<comment type="caution">
    <text evidence="7">The sequence shown here is derived from an EMBL/GenBank/DDBJ whole genome shotgun (WGS) entry which is preliminary data.</text>
</comment>
<evidence type="ECO:0000313" key="8">
    <source>
        <dbReference type="Proteomes" id="UP000004263"/>
    </source>
</evidence>
<dbReference type="SUPFAM" id="SSF88659">
    <property type="entry name" value="Sigma3 and sigma4 domains of RNA polymerase sigma factors"/>
    <property type="match status" value="1"/>
</dbReference>
<dbReference type="InterPro" id="IPR036388">
    <property type="entry name" value="WH-like_DNA-bd_sf"/>
</dbReference>
<dbReference type="HOGENOM" id="CLU_047691_9_3_6"/>
<evidence type="ECO:0000259" key="5">
    <source>
        <dbReference type="Pfam" id="PF04542"/>
    </source>
</evidence>
<dbReference type="GO" id="GO:0006352">
    <property type="term" value="P:DNA-templated transcription initiation"/>
    <property type="evidence" value="ECO:0007669"/>
    <property type="project" value="InterPro"/>
</dbReference>
<dbReference type="Proteomes" id="UP000004263">
    <property type="component" value="Unassembled WGS sequence"/>
</dbReference>
<dbReference type="STRING" id="207949.RED65_12912"/>
<dbReference type="CDD" id="cd06171">
    <property type="entry name" value="Sigma70_r4"/>
    <property type="match status" value="1"/>
</dbReference>
<dbReference type="InterPro" id="IPR014284">
    <property type="entry name" value="RNA_pol_sigma-70_dom"/>
</dbReference>
<dbReference type="GO" id="GO:0003677">
    <property type="term" value="F:DNA binding"/>
    <property type="evidence" value="ECO:0007669"/>
    <property type="project" value="InterPro"/>
</dbReference>
<dbReference type="SUPFAM" id="SSF88946">
    <property type="entry name" value="Sigma2 domain of RNA polymerase sigma factors"/>
    <property type="match status" value="1"/>
</dbReference>
<organism evidence="7 8">
    <name type="scientific">Bermanella marisrubri</name>
    <dbReference type="NCBI Taxonomy" id="207949"/>
    <lineage>
        <taxon>Bacteria</taxon>
        <taxon>Pseudomonadati</taxon>
        <taxon>Pseudomonadota</taxon>
        <taxon>Gammaproteobacteria</taxon>
        <taxon>Oceanospirillales</taxon>
        <taxon>Oceanospirillaceae</taxon>
        <taxon>Bermanella</taxon>
    </lineage>
</organism>
<dbReference type="InterPro" id="IPR039425">
    <property type="entry name" value="RNA_pol_sigma-70-like"/>
</dbReference>
<dbReference type="PANTHER" id="PTHR43133:SF62">
    <property type="entry name" value="RNA POLYMERASE SIGMA FACTOR SIGZ"/>
    <property type="match status" value="1"/>
</dbReference>
<evidence type="ECO:0000313" key="7">
    <source>
        <dbReference type="EMBL" id="EAT11328.1"/>
    </source>
</evidence>
<comment type="similarity">
    <text evidence="1">Belongs to the sigma-70 factor family. ECF subfamily.</text>
</comment>
<dbReference type="Pfam" id="PF04542">
    <property type="entry name" value="Sigma70_r2"/>
    <property type="match status" value="1"/>
</dbReference>
<feature type="domain" description="RNA polymerase sigma-70 region 2" evidence="5">
    <location>
        <begin position="32"/>
        <end position="98"/>
    </location>
</feature>
<reference evidence="7 8" key="1">
    <citation type="submission" date="2006-03" db="EMBL/GenBank/DDBJ databases">
        <authorList>
            <person name="Pinhassi J."/>
            <person name="Pedros-Alio C."/>
            <person name="Ferriera S."/>
            <person name="Johnson J."/>
            <person name="Kravitz S."/>
            <person name="Halpern A."/>
            <person name="Remington K."/>
            <person name="Beeson K."/>
            <person name="Tran B."/>
            <person name="Rogers Y.-H."/>
            <person name="Friedman R."/>
            <person name="Venter J.C."/>
        </authorList>
    </citation>
    <scope>NUCLEOTIDE SEQUENCE [LARGE SCALE GENOMIC DNA]</scope>
    <source>
        <strain evidence="7 8">RED65</strain>
    </source>
</reference>
<dbReference type="InterPro" id="IPR013324">
    <property type="entry name" value="RNA_pol_sigma_r3/r4-like"/>
</dbReference>
<keyword evidence="3" id="KW-0731">Sigma factor</keyword>
<gene>
    <name evidence="7" type="ORF">RED65_12912</name>
</gene>